<proteinExistence type="predicted"/>
<gene>
    <name evidence="1" type="ORF">C24_LOCUS14216</name>
</gene>
<sequence length="69" mass="7519">MVEIIEDLNIVPPAATLSARLFCSIPNLGILIYLHGCTVQTGIQTPDSMFTQRTVEFNRILDSASGLLV</sequence>
<name>A0A5S9XHB5_ARATH</name>
<dbReference type="EMBL" id="CACSHJ010000089">
    <property type="protein sequence ID" value="CAA0384020.1"/>
    <property type="molecule type" value="Genomic_DNA"/>
</dbReference>
<accession>A0A5S9XHB5</accession>
<protein>
    <submittedName>
        <fullName evidence="1">Uncharacterized protein</fullName>
    </submittedName>
</protein>
<dbReference type="Proteomes" id="UP000434276">
    <property type="component" value="Unassembled WGS sequence"/>
</dbReference>
<dbReference type="AlphaFoldDB" id="A0A5S9XHB5"/>
<organism evidence="1 2">
    <name type="scientific">Arabidopsis thaliana</name>
    <name type="common">Mouse-ear cress</name>
    <dbReference type="NCBI Taxonomy" id="3702"/>
    <lineage>
        <taxon>Eukaryota</taxon>
        <taxon>Viridiplantae</taxon>
        <taxon>Streptophyta</taxon>
        <taxon>Embryophyta</taxon>
        <taxon>Tracheophyta</taxon>
        <taxon>Spermatophyta</taxon>
        <taxon>Magnoliopsida</taxon>
        <taxon>eudicotyledons</taxon>
        <taxon>Gunneridae</taxon>
        <taxon>Pentapetalae</taxon>
        <taxon>rosids</taxon>
        <taxon>malvids</taxon>
        <taxon>Brassicales</taxon>
        <taxon>Brassicaceae</taxon>
        <taxon>Camelineae</taxon>
        <taxon>Arabidopsis</taxon>
    </lineage>
</organism>
<evidence type="ECO:0000313" key="2">
    <source>
        <dbReference type="Proteomes" id="UP000434276"/>
    </source>
</evidence>
<evidence type="ECO:0000313" key="1">
    <source>
        <dbReference type="EMBL" id="CAA0384020.1"/>
    </source>
</evidence>
<reference evidence="1 2" key="1">
    <citation type="submission" date="2019-12" db="EMBL/GenBank/DDBJ databases">
        <authorList>
            <person name="Jiao W.-B."/>
            <person name="Schneeberger K."/>
        </authorList>
    </citation>
    <scope>NUCLEOTIDE SEQUENCE [LARGE SCALE GENOMIC DNA]</scope>
    <source>
        <strain evidence="2">cv. C24</strain>
    </source>
</reference>